<accession>A0A1I5XWF3</accession>
<dbReference type="InterPro" id="IPR003615">
    <property type="entry name" value="HNH_nuc"/>
</dbReference>
<feature type="domain" description="HNH nuclease" evidence="1">
    <location>
        <begin position="330"/>
        <end position="383"/>
    </location>
</feature>
<dbReference type="SMART" id="SM00507">
    <property type="entry name" value="HNHc"/>
    <property type="match status" value="1"/>
</dbReference>
<dbReference type="GO" id="GO:0004519">
    <property type="term" value="F:endonuclease activity"/>
    <property type="evidence" value="ECO:0007669"/>
    <property type="project" value="InterPro"/>
</dbReference>
<dbReference type="CDD" id="cd00085">
    <property type="entry name" value="HNHc"/>
    <property type="match status" value="1"/>
</dbReference>
<sequence>MEIRHQTFKIKDIFNGFQDKGDDGVVAFGGALNVRPAFQRELVYNEQEQAKVIDTVLKQYPLNVMYWGTTPNNSEFELIDGQQRTMSICNFLAGKFTIKYGGVTHSFTSLPQEERDKICNYELQIYICDGTASEKLEWFRTINIAGKKLNSQELLNATYPGLFIEGAKRYFSKPNCPAKDVKGDYVKGNVIEQQILEKVLKWAADAEDTDIAGYMMKYQYDPNAAENLWRYFNDVLTWVKSIFPEKLLNIDKVEWGILYNKYAKEHFVDNDGNIKFYKKLGGEGIYPRTDLVKQVNELMEDGDVTKKAGAYTYVFSGDERALSIRAFDERTRQEIYLKQKGLCNDCKGKFDIKDMQADHIIPWSKGGKTEKDNCQMLCAECNNSKSARVGRPQNTAFCRQCGRPIEKGSTCTFCGTQN</sequence>
<dbReference type="Gene3D" id="1.10.30.50">
    <property type="match status" value="1"/>
</dbReference>
<proteinExistence type="predicted"/>
<dbReference type="PANTHER" id="PTHR39639">
    <property type="entry name" value="CHROMOSOME 16, WHOLE GENOME SHOTGUN SEQUENCE"/>
    <property type="match status" value="1"/>
</dbReference>
<dbReference type="Proteomes" id="UP000182624">
    <property type="component" value="Unassembled WGS sequence"/>
</dbReference>
<dbReference type="GO" id="GO:0008270">
    <property type="term" value="F:zinc ion binding"/>
    <property type="evidence" value="ECO:0007669"/>
    <property type="project" value="InterPro"/>
</dbReference>
<evidence type="ECO:0000313" key="3">
    <source>
        <dbReference type="Proteomes" id="UP000182624"/>
    </source>
</evidence>
<dbReference type="GO" id="GO:0003676">
    <property type="term" value="F:nucleic acid binding"/>
    <property type="evidence" value="ECO:0007669"/>
    <property type="project" value="InterPro"/>
</dbReference>
<keyword evidence="3" id="KW-1185">Reference proteome</keyword>
<dbReference type="EMBL" id="FOXO01000038">
    <property type="protein sequence ID" value="SFQ36283.1"/>
    <property type="molecule type" value="Genomic_DNA"/>
</dbReference>
<name>A0A1I5XWF3_9FIRM</name>
<reference evidence="3" key="1">
    <citation type="submission" date="2016-10" db="EMBL/GenBank/DDBJ databases">
        <authorList>
            <person name="Varghese N."/>
            <person name="Submissions S."/>
        </authorList>
    </citation>
    <scope>NUCLEOTIDE SEQUENCE [LARGE SCALE GENOMIC DNA]</scope>
    <source>
        <strain evidence="3">P18</strain>
    </source>
</reference>
<dbReference type="Pfam" id="PF01844">
    <property type="entry name" value="HNH"/>
    <property type="match status" value="1"/>
</dbReference>
<evidence type="ECO:0000259" key="1">
    <source>
        <dbReference type="SMART" id="SM00507"/>
    </source>
</evidence>
<dbReference type="PANTHER" id="PTHR39639:SF1">
    <property type="entry name" value="DUF262 DOMAIN-CONTAINING PROTEIN"/>
    <property type="match status" value="1"/>
</dbReference>
<dbReference type="InterPro" id="IPR004919">
    <property type="entry name" value="GmrSD_N"/>
</dbReference>
<dbReference type="InterPro" id="IPR002711">
    <property type="entry name" value="HNH"/>
</dbReference>
<organism evidence="2 3">
    <name type="scientific">Butyrivibrio proteoclasticus</name>
    <dbReference type="NCBI Taxonomy" id="43305"/>
    <lineage>
        <taxon>Bacteria</taxon>
        <taxon>Bacillati</taxon>
        <taxon>Bacillota</taxon>
        <taxon>Clostridia</taxon>
        <taxon>Lachnospirales</taxon>
        <taxon>Lachnospiraceae</taxon>
        <taxon>Butyrivibrio</taxon>
    </lineage>
</organism>
<gene>
    <name evidence="2" type="ORF">SAMN04487928_13810</name>
</gene>
<dbReference type="RefSeq" id="WP_074891540.1">
    <property type="nucleotide sequence ID" value="NZ_FOXO01000038.1"/>
</dbReference>
<dbReference type="OrthoDB" id="9802901at2"/>
<evidence type="ECO:0000313" key="2">
    <source>
        <dbReference type="EMBL" id="SFQ36283.1"/>
    </source>
</evidence>
<dbReference type="AlphaFoldDB" id="A0A1I5XWF3"/>
<protein>
    <recommendedName>
        <fullName evidence="1">HNH nuclease domain-containing protein</fullName>
    </recommendedName>
</protein>
<dbReference type="Pfam" id="PF03235">
    <property type="entry name" value="GmrSD_N"/>
    <property type="match status" value="1"/>
</dbReference>